<reference evidence="3" key="2">
    <citation type="submission" date="2020-09" db="EMBL/GenBank/DDBJ databases">
        <authorList>
            <person name="Sun Q."/>
            <person name="Ohkuma M."/>
        </authorList>
    </citation>
    <scope>NUCLEOTIDE SEQUENCE</scope>
    <source>
        <strain evidence="3">JCM 4059</strain>
    </source>
</reference>
<name>A0A919B233_9ACTN</name>
<comment type="caution">
    <text evidence="3">The sequence shown here is derived from an EMBL/GenBank/DDBJ whole genome shotgun (WGS) entry which is preliminary data.</text>
</comment>
<sequence length="240" mass="25939">MSTRPYEPRCAPRPDRAARTDRSGRSGHDRDHERDRDRDHHHDRARRTGRSAPPPPRPRPAAAVTVPLAGADWLASADRRPRAVHALWAEDPMAGVVLPCGTVFDVIDAPALFGRALLDRLWAAPGPGSGPVAVVRGRLLLFAAPGTAQRLPALLRWEEWTRQGRLAPPLLCYGTGDAVTVPPLFAPPEGAEPGPPASRWLIAPESRHPWLPGADALLWACVRAVRATARSAVLPTPEGP</sequence>
<reference evidence="3" key="1">
    <citation type="journal article" date="2014" name="Int. J. Syst. Evol. Microbiol.">
        <title>Complete genome sequence of Corynebacterium casei LMG S-19264T (=DSM 44701T), isolated from a smear-ripened cheese.</title>
        <authorList>
            <consortium name="US DOE Joint Genome Institute (JGI-PGF)"/>
            <person name="Walter F."/>
            <person name="Albersmeier A."/>
            <person name="Kalinowski J."/>
            <person name="Ruckert C."/>
        </authorList>
    </citation>
    <scope>NUCLEOTIDE SEQUENCE</scope>
    <source>
        <strain evidence="3">JCM 4059</strain>
    </source>
</reference>
<feature type="region of interest" description="Disordered" evidence="1">
    <location>
        <begin position="1"/>
        <end position="62"/>
    </location>
</feature>
<evidence type="ECO:0000313" key="4">
    <source>
        <dbReference type="Proteomes" id="UP000638313"/>
    </source>
</evidence>
<evidence type="ECO:0000259" key="2">
    <source>
        <dbReference type="Pfam" id="PF09250"/>
    </source>
</evidence>
<dbReference type="Pfam" id="PF09250">
    <property type="entry name" value="Prim-Pol"/>
    <property type="match status" value="1"/>
</dbReference>
<gene>
    <name evidence="3" type="ORF">GCM10010218_17530</name>
</gene>
<feature type="compositionally biased region" description="Basic and acidic residues" evidence="1">
    <location>
        <begin position="1"/>
        <end position="42"/>
    </location>
</feature>
<dbReference type="RefSeq" id="WP_190128841.1">
    <property type="nucleotide sequence ID" value="NZ_BNBD01000002.1"/>
</dbReference>
<dbReference type="Proteomes" id="UP000638313">
    <property type="component" value="Unassembled WGS sequence"/>
</dbReference>
<protein>
    <recommendedName>
        <fullName evidence="2">DNA primase/polymerase bifunctional N-terminal domain-containing protein</fullName>
    </recommendedName>
</protein>
<feature type="domain" description="DNA primase/polymerase bifunctional N-terminal" evidence="2">
    <location>
        <begin position="56"/>
        <end position="183"/>
    </location>
</feature>
<evidence type="ECO:0000313" key="3">
    <source>
        <dbReference type="EMBL" id="GHF36497.1"/>
    </source>
</evidence>
<keyword evidence="4" id="KW-1185">Reference proteome</keyword>
<accession>A0A919B233</accession>
<proteinExistence type="predicted"/>
<evidence type="ECO:0000256" key="1">
    <source>
        <dbReference type="SAM" id="MobiDB-lite"/>
    </source>
</evidence>
<dbReference type="InterPro" id="IPR015330">
    <property type="entry name" value="DNA_primase/pol_bifunc_N"/>
</dbReference>
<organism evidence="3 4">
    <name type="scientific">Streptomyces mashuensis</name>
    <dbReference type="NCBI Taxonomy" id="33904"/>
    <lineage>
        <taxon>Bacteria</taxon>
        <taxon>Bacillati</taxon>
        <taxon>Actinomycetota</taxon>
        <taxon>Actinomycetes</taxon>
        <taxon>Kitasatosporales</taxon>
        <taxon>Streptomycetaceae</taxon>
        <taxon>Streptomyces</taxon>
    </lineage>
</organism>
<dbReference type="AlphaFoldDB" id="A0A919B233"/>
<dbReference type="EMBL" id="BNBD01000002">
    <property type="protein sequence ID" value="GHF36497.1"/>
    <property type="molecule type" value="Genomic_DNA"/>
</dbReference>